<dbReference type="eggNOG" id="KOG0324">
    <property type="taxonomic scope" value="Eukaryota"/>
</dbReference>
<sequence length="149" mass="16080">MMGPTCHSHLPLLPPLSPNSLYSLSLPSPLSSPPGDAGRGGAAPFCCASRAERPTECCCRARRRPRPLPPFLLPLGKGVLNVYDLSNSLARQLSTSFLRKPIEAIWHTGVLVYGNKYLYGGGIQSLPVGRTPYGRPVRVVEPGVTHIPR</sequence>
<organism evidence="5 6">
    <name type="scientific">Oryza sativa subsp. japonica</name>
    <name type="common">Rice</name>
    <dbReference type="NCBI Taxonomy" id="39947"/>
    <lineage>
        <taxon>Eukaryota</taxon>
        <taxon>Viridiplantae</taxon>
        <taxon>Streptophyta</taxon>
        <taxon>Embryophyta</taxon>
        <taxon>Tracheophyta</taxon>
        <taxon>Spermatophyta</taxon>
        <taxon>Magnoliopsida</taxon>
        <taxon>Liliopsida</taxon>
        <taxon>Poales</taxon>
        <taxon>Poaceae</taxon>
        <taxon>BOP clade</taxon>
        <taxon>Oryzoideae</taxon>
        <taxon>Oryzeae</taxon>
        <taxon>Oryzinae</taxon>
        <taxon>Oryza</taxon>
        <taxon>Oryza sativa</taxon>
    </lineage>
</organism>
<keyword evidence="2" id="KW-0645">Protease</keyword>
<dbReference type="SMR" id="A0A0P0VQG1"/>
<gene>
    <name evidence="5" type="ordered locus">Os02g0788133</name>
    <name evidence="5" type="ORF">OSNPB_020788133</name>
</gene>
<keyword evidence="6" id="KW-1185">Reference proteome</keyword>
<dbReference type="Gene3D" id="3.90.1720.30">
    <property type="entry name" value="PPPDE domains"/>
    <property type="match status" value="1"/>
</dbReference>
<dbReference type="AlphaFoldDB" id="A0A0P0VQG1"/>
<dbReference type="GO" id="GO:0006508">
    <property type="term" value="P:proteolysis"/>
    <property type="evidence" value="ECO:0007669"/>
    <property type="project" value="UniProtKB-KW"/>
</dbReference>
<evidence type="ECO:0000256" key="2">
    <source>
        <dbReference type="ARBA" id="ARBA00022670"/>
    </source>
</evidence>
<reference evidence="6" key="1">
    <citation type="journal article" date="2005" name="Nature">
        <title>The map-based sequence of the rice genome.</title>
        <authorList>
            <consortium name="International rice genome sequencing project (IRGSP)"/>
            <person name="Matsumoto T."/>
            <person name="Wu J."/>
            <person name="Kanamori H."/>
            <person name="Katayose Y."/>
            <person name="Fujisawa M."/>
            <person name="Namiki N."/>
            <person name="Mizuno H."/>
            <person name="Yamamoto K."/>
            <person name="Antonio B.A."/>
            <person name="Baba T."/>
            <person name="Sakata K."/>
            <person name="Nagamura Y."/>
            <person name="Aoki H."/>
            <person name="Arikawa K."/>
            <person name="Arita K."/>
            <person name="Bito T."/>
            <person name="Chiden Y."/>
            <person name="Fujitsuka N."/>
            <person name="Fukunaka R."/>
            <person name="Hamada M."/>
            <person name="Harada C."/>
            <person name="Hayashi A."/>
            <person name="Hijishita S."/>
            <person name="Honda M."/>
            <person name="Hosokawa S."/>
            <person name="Ichikawa Y."/>
            <person name="Idonuma A."/>
            <person name="Iijima M."/>
            <person name="Ikeda M."/>
            <person name="Ikeno M."/>
            <person name="Ito K."/>
            <person name="Ito S."/>
            <person name="Ito T."/>
            <person name="Ito Y."/>
            <person name="Ito Y."/>
            <person name="Iwabuchi A."/>
            <person name="Kamiya K."/>
            <person name="Karasawa W."/>
            <person name="Kurita K."/>
            <person name="Katagiri S."/>
            <person name="Kikuta A."/>
            <person name="Kobayashi H."/>
            <person name="Kobayashi N."/>
            <person name="Machita K."/>
            <person name="Maehara T."/>
            <person name="Masukawa M."/>
            <person name="Mizubayashi T."/>
            <person name="Mukai Y."/>
            <person name="Nagasaki H."/>
            <person name="Nagata Y."/>
            <person name="Naito S."/>
            <person name="Nakashima M."/>
            <person name="Nakama Y."/>
            <person name="Nakamichi Y."/>
            <person name="Nakamura M."/>
            <person name="Meguro A."/>
            <person name="Negishi M."/>
            <person name="Ohta I."/>
            <person name="Ohta T."/>
            <person name="Okamoto M."/>
            <person name="Ono N."/>
            <person name="Saji S."/>
            <person name="Sakaguchi M."/>
            <person name="Sakai K."/>
            <person name="Shibata M."/>
            <person name="Shimokawa T."/>
            <person name="Song J."/>
            <person name="Takazaki Y."/>
            <person name="Terasawa K."/>
            <person name="Tsugane M."/>
            <person name="Tsuji K."/>
            <person name="Ueda S."/>
            <person name="Waki K."/>
            <person name="Yamagata H."/>
            <person name="Yamamoto M."/>
            <person name="Yamamoto S."/>
            <person name="Yamane H."/>
            <person name="Yoshiki S."/>
            <person name="Yoshihara R."/>
            <person name="Yukawa K."/>
            <person name="Zhong H."/>
            <person name="Yano M."/>
            <person name="Yuan Q."/>
            <person name="Ouyang S."/>
            <person name="Liu J."/>
            <person name="Jones K.M."/>
            <person name="Gansberger K."/>
            <person name="Moffat K."/>
            <person name="Hill J."/>
            <person name="Bera J."/>
            <person name="Fadrosh D."/>
            <person name="Jin S."/>
            <person name="Johri S."/>
            <person name="Kim M."/>
            <person name="Overton L."/>
            <person name="Reardon M."/>
            <person name="Tsitrin T."/>
            <person name="Vuong H."/>
            <person name="Weaver B."/>
            <person name="Ciecko A."/>
            <person name="Tallon L."/>
            <person name="Jackson J."/>
            <person name="Pai G."/>
            <person name="Aken S.V."/>
            <person name="Utterback T."/>
            <person name="Reidmuller S."/>
            <person name="Feldblyum T."/>
            <person name="Hsiao J."/>
            <person name="Zismann V."/>
            <person name="Iobst S."/>
            <person name="de Vazeille A.R."/>
            <person name="Buell C.R."/>
            <person name="Ying K."/>
            <person name="Li Y."/>
            <person name="Lu T."/>
            <person name="Huang Y."/>
            <person name="Zhao Q."/>
            <person name="Feng Q."/>
            <person name="Zhang L."/>
            <person name="Zhu J."/>
            <person name="Weng Q."/>
            <person name="Mu J."/>
            <person name="Lu Y."/>
            <person name="Fan D."/>
            <person name="Liu Y."/>
            <person name="Guan J."/>
            <person name="Zhang Y."/>
            <person name="Yu S."/>
            <person name="Liu X."/>
            <person name="Zhang Y."/>
            <person name="Hong G."/>
            <person name="Han B."/>
            <person name="Choisne N."/>
            <person name="Demange N."/>
            <person name="Orjeda G."/>
            <person name="Samain S."/>
            <person name="Cattolico L."/>
            <person name="Pelletier E."/>
            <person name="Couloux A."/>
            <person name="Segurens B."/>
            <person name="Wincker P."/>
            <person name="D'Hont A."/>
            <person name="Scarpelli C."/>
            <person name="Weissenbach J."/>
            <person name="Salanoubat M."/>
            <person name="Quetier F."/>
            <person name="Yu Y."/>
            <person name="Kim H.R."/>
            <person name="Rambo T."/>
            <person name="Currie J."/>
            <person name="Collura K."/>
            <person name="Luo M."/>
            <person name="Yang T."/>
            <person name="Ammiraju J.S.S."/>
            <person name="Engler F."/>
            <person name="Soderlund C."/>
            <person name="Wing R.A."/>
            <person name="Palmer L.E."/>
            <person name="de la Bastide M."/>
            <person name="Spiegel L."/>
            <person name="Nascimento L."/>
            <person name="Zutavern T."/>
            <person name="O'Shaughnessy A."/>
            <person name="Dike S."/>
            <person name="Dedhia N."/>
            <person name="Preston R."/>
            <person name="Balija V."/>
            <person name="McCombie W.R."/>
            <person name="Chow T."/>
            <person name="Chen H."/>
            <person name="Chung M."/>
            <person name="Chen C."/>
            <person name="Shaw J."/>
            <person name="Wu H."/>
            <person name="Hsiao K."/>
            <person name="Chao Y."/>
            <person name="Chu M."/>
            <person name="Cheng C."/>
            <person name="Hour A."/>
            <person name="Lee P."/>
            <person name="Lin S."/>
            <person name="Lin Y."/>
            <person name="Liou J."/>
            <person name="Liu S."/>
            <person name="Hsing Y."/>
            <person name="Raghuvanshi S."/>
            <person name="Mohanty A."/>
            <person name="Bharti A.K."/>
            <person name="Gaur A."/>
            <person name="Gupta V."/>
            <person name="Kumar D."/>
            <person name="Ravi V."/>
            <person name="Vij S."/>
            <person name="Kapur A."/>
            <person name="Khurana P."/>
            <person name="Khurana P."/>
            <person name="Khurana J.P."/>
            <person name="Tyagi A.K."/>
            <person name="Gaikwad K."/>
            <person name="Singh A."/>
            <person name="Dalal V."/>
            <person name="Srivastava S."/>
            <person name="Dixit A."/>
            <person name="Pal A.K."/>
            <person name="Ghazi I.A."/>
            <person name="Yadav M."/>
            <person name="Pandit A."/>
            <person name="Bhargava A."/>
            <person name="Sureshbabu K."/>
            <person name="Batra K."/>
            <person name="Sharma T.R."/>
            <person name="Mohapatra T."/>
            <person name="Singh N.K."/>
            <person name="Messing J."/>
            <person name="Nelson A.B."/>
            <person name="Fuks G."/>
            <person name="Kavchok S."/>
            <person name="Keizer G."/>
            <person name="Linton E."/>
            <person name="Llaca V."/>
            <person name="Song R."/>
            <person name="Tanyolac B."/>
            <person name="Young S."/>
            <person name="Ho-Il K."/>
            <person name="Hahn J.H."/>
            <person name="Sangsakoo G."/>
            <person name="Vanavichit A."/>
            <person name="de Mattos Luiz.A.T."/>
            <person name="Zimmer P.D."/>
            <person name="Malone G."/>
            <person name="Dellagostin O."/>
            <person name="de Oliveira A.C."/>
            <person name="Bevan M."/>
            <person name="Bancroft I."/>
            <person name="Minx P."/>
            <person name="Cordum H."/>
            <person name="Wilson R."/>
            <person name="Cheng Z."/>
            <person name="Jin W."/>
            <person name="Jiang J."/>
            <person name="Leong S.A."/>
            <person name="Iwama H."/>
            <person name="Gojobori T."/>
            <person name="Itoh T."/>
            <person name="Niimura Y."/>
            <person name="Fujii Y."/>
            <person name="Habara T."/>
            <person name="Sakai H."/>
            <person name="Sato Y."/>
            <person name="Wilson G."/>
            <person name="Kumar K."/>
            <person name="McCouch S."/>
            <person name="Juretic N."/>
            <person name="Hoen D."/>
            <person name="Wright S."/>
            <person name="Bruskiewich R."/>
            <person name="Bureau T."/>
            <person name="Miyao A."/>
            <person name="Hirochika H."/>
            <person name="Nishikawa T."/>
            <person name="Kadowaki K."/>
            <person name="Sugiura M."/>
            <person name="Burr B."/>
            <person name="Sasaki T."/>
        </authorList>
    </citation>
    <scope>NUCLEOTIDE SEQUENCE [LARGE SCALE GENOMIC DNA]</scope>
    <source>
        <strain evidence="6">cv. Nipponbare</strain>
    </source>
</reference>
<dbReference type="GO" id="GO:0032434">
    <property type="term" value="P:regulation of proteasomal ubiquitin-dependent protein catabolic process"/>
    <property type="evidence" value="ECO:0000318"/>
    <property type="project" value="GO_Central"/>
</dbReference>
<dbReference type="GO" id="GO:0006611">
    <property type="term" value="P:protein export from nucleus"/>
    <property type="evidence" value="ECO:0000318"/>
    <property type="project" value="GO_Central"/>
</dbReference>
<dbReference type="InterPro" id="IPR008580">
    <property type="entry name" value="PPPDE_dom"/>
</dbReference>
<dbReference type="InParanoid" id="A0A0P0VQG1"/>
<dbReference type="PaxDb" id="39947-A0A0P0VQG1"/>
<comment type="similarity">
    <text evidence="1">Belongs to the DeSI family.</text>
</comment>
<reference evidence="5 6" key="3">
    <citation type="journal article" date="2013" name="Rice">
        <title>Improvement of the Oryza sativa Nipponbare reference genome using next generation sequence and optical map data.</title>
        <authorList>
            <person name="Kawahara Y."/>
            <person name="de la Bastide M."/>
            <person name="Hamilton J.P."/>
            <person name="Kanamori H."/>
            <person name="McCombie W.R."/>
            <person name="Ouyang S."/>
            <person name="Schwartz D.C."/>
            <person name="Tanaka T."/>
            <person name="Wu J."/>
            <person name="Zhou S."/>
            <person name="Childs K.L."/>
            <person name="Davidson R.M."/>
            <person name="Lin H."/>
            <person name="Quesada-Ocampo L."/>
            <person name="Vaillancourt B."/>
            <person name="Sakai H."/>
            <person name="Lee S.S."/>
            <person name="Kim J."/>
            <person name="Numa H."/>
            <person name="Itoh T."/>
            <person name="Buell C.R."/>
            <person name="Matsumoto T."/>
        </authorList>
    </citation>
    <scope>NUCLEOTIDE SEQUENCE [LARGE SCALE GENOMIC DNA]</scope>
    <source>
        <strain evidence="6">cv. Nipponbare</strain>
    </source>
</reference>
<dbReference type="GO" id="GO:0008233">
    <property type="term" value="F:peptidase activity"/>
    <property type="evidence" value="ECO:0007669"/>
    <property type="project" value="UniProtKB-KW"/>
</dbReference>
<accession>A0A0P0VQG1</accession>
<evidence type="ECO:0000313" key="5">
    <source>
        <dbReference type="EMBL" id="BAS81292.1"/>
    </source>
</evidence>
<dbReference type="PROSITE" id="PS51858">
    <property type="entry name" value="PPPDE"/>
    <property type="match status" value="1"/>
</dbReference>
<dbReference type="OrthoDB" id="21221at2759"/>
<evidence type="ECO:0000259" key="4">
    <source>
        <dbReference type="PROSITE" id="PS51858"/>
    </source>
</evidence>
<feature type="domain" description="PPPDE" evidence="4">
    <location>
        <begin position="76"/>
        <end position="149"/>
    </location>
</feature>
<dbReference type="Pfam" id="PF05903">
    <property type="entry name" value="Peptidase_C97"/>
    <property type="match status" value="1"/>
</dbReference>
<dbReference type="EMBL" id="AP014958">
    <property type="protein sequence ID" value="BAS81292.1"/>
    <property type="molecule type" value="Genomic_DNA"/>
</dbReference>
<name>A0A0P0VQG1_ORYSJ</name>
<protein>
    <submittedName>
        <fullName evidence="5">Os02g0788133 protein</fullName>
    </submittedName>
</protein>
<reference evidence="5 6" key="2">
    <citation type="journal article" date="2013" name="Plant Cell Physiol.">
        <title>Rice Annotation Project Database (RAP-DB): an integrative and interactive database for rice genomics.</title>
        <authorList>
            <person name="Sakai H."/>
            <person name="Lee S.S."/>
            <person name="Tanaka T."/>
            <person name="Numa H."/>
            <person name="Kim J."/>
            <person name="Kawahara Y."/>
            <person name="Wakimoto H."/>
            <person name="Yang C.C."/>
            <person name="Iwamoto M."/>
            <person name="Abe T."/>
            <person name="Yamada Y."/>
            <person name="Muto A."/>
            <person name="Inokuchi H."/>
            <person name="Ikemura T."/>
            <person name="Matsumoto T."/>
            <person name="Sasaki T."/>
            <person name="Itoh T."/>
        </authorList>
    </citation>
    <scope>NUCLEOTIDE SEQUENCE [LARGE SCALE GENOMIC DNA]</scope>
    <source>
        <strain evidence="6">cv. Nipponbare</strain>
    </source>
</reference>
<evidence type="ECO:0000256" key="3">
    <source>
        <dbReference type="ARBA" id="ARBA00022801"/>
    </source>
</evidence>
<dbReference type="STRING" id="39947.A0A0P0VQG1"/>
<proteinExistence type="inferred from homology"/>
<evidence type="ECO:0000313" key="6">
    <source>
        <dbReference type="Proteomes" id="UP000059680"/>
    </source>
</evidence>
<dbReference type="Gramene" id="Os02t0788133-00">
    <property type="protein sequence ID" value="Os02t0788133-00"/>
    <property type="gene ID" value="Os02g0788133"/>
</dbReference>
<keyword evidence="3" id="KW-0378">Hydrolase</keyword>
<dbReference type="InterPro" id="IPR042266">
    <property type="entry name" value="PPPDE_sf"/>
</dbReference>
<evidence type="ECO:0000256" key="1">
    <source>
        <dbReference type="ARBA" id="ARBA00008140"/>
    </source>
</evidence>
<dbReference type="Proteomes" id="UP000059680">
    <property type="component" value="Chromosome 2"/>
</dbReference>